<proteinExistence type="predicted"/>
<name>A0ACC2WL20_9TREE</name>
<evidence type="ECO:0000313" key="1">
    <source>
        <dbReference type="EMBL" id="KAJ9112418.1"/>
    </source>
</evidence>
<organism evidence="1 2">
    <name type="scientific">Naganishia adeliensis</name>
    <dbReference type="NCBI Taxonomy" id="92952"/>
    <lineage>
        <taxon>Eukaryota</taxon>
        <taxon>Fungi</taxon>
        <taxon>Dikarya</taxon>
        <taxon>Basidiomycota</taxon>
        <taxon>Agaricomycotina</taxon>
        <taxon>Tremellomycetes</taxon>
        <taxon>Filobasidiales</taxon>
        <taxon>Filobasidiaceae</taxon>
        <taxon>Naganishia</taxon>
    </lineage>
</organism>
<accession>A0ACC2WL20</accession>
<comment type="caution">
    <text evidence="1">The sequence shown here is derived from an EMBL/GenBank/DDBJ whole genome shotgun (WGS) entry which is preliminary data.</text>
</comment>
<evidence type="ECO:0000313" key="2">
    <source>
        <dbReference type="Proteomes" id="UP001230649"/>
    </source>
</evidence>
<reference evidence="1" key="1">
    <citation type="submission" date="2023-04" db="EMBL/GenBank/DDBJ databases">
        <title>Draft Genome sequencing of Naganishia species isolated from polar environments using Oxford Nanopore Technology.</title>
        <authorList>
            <person name="Leo P."/>
            <person name="Venkateswaran K."/>
        </authorList>
    </citation>
    <scope>NUCLEOTIDE SEQUENCE</scope>
    <source>
        <strain evidence="1">MNA-CCFEE 5262</strain>
    </source>
</reference>
<dbReference type="EMBL" id="JASBWS010000015">
    <property type="protein sequence ID" value="KAJ9112418.1"/>
    <property type="molecule type" value="Genomic_DNA"/>
</dbReference>
<sequence length="384" mass="41917">MSLNERKKGIQIHRAIVYGSHARLLTAAEKALAPDGHTHRWTVFLASAATPPPTDKKIKGKGRARYEGEGLAEEDVDFITGGADDLSWLIKRVTFRLHETYPQPNRAIDKPPFAVTETGWGEFPLNIRVQFAPETGEKSVNFVHQLRLHHWGPAAQPPTNPPATLSVPTVGTAEMGPGSNAPSDTQDSTPNPEARAEQLDRNAQEGETKTDGDVTMVAGDDEQDADGEADSAIGGPVGQHQLTPHNATPMEGIAADPSTTANPASGNTVPEFDVNPLPVQAWQYDELVFSDPTATFYDLLISHPETPLPEKSLRQPAEEGAGARWGMDKGSAGVPLEFTQEMARGEGEKLERARRLVINEMDKWRLKLIELEKEQQRLRDEIAG</sequence>
<gene>
    <name evidence="1" type="ORF">QFC20_002206</name>
</gene>
<protein>
    <submittedName>
        <fullName evidence="1">Uncharacterized protein</fullName>
    </submittedName>
</protein>
<keyword evidence="2" id="KW-1185">Reference proteome</keyword>
<dbReference type="Proteomes" id="UP001230649">
    <property type="component" value="Unassembled WGS sequence"/>
</dbReference>